<evidence type="ECO:0000259" key="3">
    <source>
        <dbReference type="Pfam" id="PF06744"/>
    </source>
</evidence>
<evidence type="ECO:0000313" key="8">
    <source>
        <dbReference type="Proteomes" id="UP000652074"/>
    </source>
</evidence>
<name>A0ABX1MR54_9RHOO</name>
<dbReference type="InterPro" id="IPR009612">
    <property type="entry name" value="IcmF-rel"/>
</dbReference>
<evidence type="ECO:0000313" key="7">
    <source>
        <dbReference type="EMBL" id="NMF90410.1"/>
    </source>
</evidence>
<feature type="domain" description="IcmF-related" evidence="4">
    <location>
        <begin position="486"/>
        <end position="830"/>
    </location>
</feature>
<protein>
    <submittedName>
        <fullName evidence="7">Type VI secretion system membrane subunit TssM</fullName>
    </submittedName>
</protein>
<keyword evidence="2" id="KW-1133">Transmembrane helix</keyword>
<evidence type="ECO:0000259" key="6">
    <source>
        <dbReference type="Pfam" id="PF21070"/>
    </source>
</evidence>
<dbReference type="InterPro" id="IPR027417">
    <property type="entry name" value="P-loop_NTPase"/>
</dbReference>
<gene>
    <name evidence="7" type="primary">tssM</name>
    <name evidence="7" type="ORF">GPA26_18220</name>
</gene>
<keyword evidence="2" id="KW-0472">Membrane</keyword>
<dbReference type="PANTHER" id="PTHR36153:SF1">
    <property type="entry name" value="TYPE VI SECRETION SYSTEM COMPONENT TSSM1"/>
    <property type="match status" value="1"/>
</dbReference>
<dbReference type="PANTHER" id="PTHR36153">
    <property type="entry name" value="INNER MEMBRANE PROTEIN-RELATED"/>
    <property type="match status" value="1"/>
</dbReference>
<feature type="domain" description="Type VI secretion system component TssM1 helical" evidence="6">
    <location>
        <begin position="987"/>
        <end position="1075"/>
    </location>
</feature>
<dbReference type="Pfam" id="PF06744">
    <property type="entry name" value="IcmF_C"/>
    <property type="match status" value="1"/>
</dbReference>
<dbReference type="Pfam" id="PF14331">
    <property type="entry name" value="IcmF-related_N"/>
    <property type="match status" value="1"/>
</dbReference>
<keyword evidence="8" id="KW-1185">Reference proteome</keyword>
<evidence type="ECO:0000259" key="5">
    <source>
        <dbReference type="Pfam" id="PF14331"/>
    </source>
</evidence>
<keyword evidence="2" id="KW-0812">Transmembrane</keyword>
<dbReference type="NCBIfam" id="TIGR03348">
    <property type="entry name" value="VI_IcmF"/>
    <property type="match status" value="1"/>
</dbReference>
<dbReference type="InterPro" id="IPR017731">
    <property type="entry name" value="TssM1-like"/>
</dbReference>
<dbReference type="InterPro" id="IPR010623">
    <property type="entry name" value="IcmF_C"/>
</dbReference>
<dbReference type="InterPro" id="IPR053156">
    <property type="entry name" value="T6SS_TssM-like"/>
</dbReference>
<dbReference type="RefSeq" id="WP_169207750.1">
    <property type="nucleotide sequence ID" value="NZ_CP059560.1"/>
</dbReference>
<feature type="domain" description="Type VI secretion system component TssM1 N-terminal" evidence="5">
    <location>
        <begin position="183"/>
        <end position="437"/>
    </location>
</feature>
<evidence type="ECO:0000256" key="1">
    <source>
        <dbReference type="SAM" id="MobiDB-lite"/>
    </source>
</evidence>
<dbReference type="InterPro" id="IPR048677">
    <property type="entry name" value="TssM1_hel"/>
</dbReference>
<reference evidence="7 8" key="1">
    <citation type="submission" date="2019-12" db="EMBL/GenBank/DDBJ databases">
        <title>Comparative genomics gives insights into the taxonomy of the Azoarcus-Aromatoleum group and reveals separate origins of nif in the plant-associated Azoarcus and non-plant-associated Aromatoleum sub-groups.</title>
        <authorList>
            <person name="Lafos M."/>
            <person name="Maluk M."/>
            <person name="Batista M."/>
            <person name="Junghare M."/>
            <person name="Carmona M."/>
            <person name="Faoro H."/>
            <person name="Cruz L.M."/>
            <person name="Battistoni F."/>
            <person name="De Souza E."/>
            <person name="Pedrosa F."/>
            <person name="Chen W.-M."/>
            <person name="Poole P.S."/>
            <person name="Dixon R.A."/>
            <person name="James E.K."/>
        </authorList>
    </citation>
    <scope>NUCLEOTIDE SEQUENCE [LARGE SCALE GENOMIC DNA]</scope>
    <source>
        <strain evidence="7 8">ToN1</strain>
    </source>
</reference>
<feature type="transmembrane region" description="Helical" evidence="2">
    <location>
        <begin position="36"/>
        <end position="57"/>
    </location>
</feature>
<proteinExistence type="predicted"/>
<evidence type="ECO:0000259" key="4">
    <source>
        <dbReference type="Pfam" id="PF06761"/>
    </source>
</evidence>
<sequence>MSSLRTFLTDSRTLSFIGVLALAGFLMLGAETLELALTWAAIASCALLALWVAVWAWRRRRAGLAESALERMLDPRTGDGEGRTKGEIETVRRRMKEAIRTIKTSKLGLVSGRAALYELPWYITIGNPAAGKSTAVVNSGLTFPLGDAAGSVVQGLGGTRNCDWFFTTEGILLDTAGRYSVHEEDREEWLGFLDLLKKNRPLAPINGIIVTVSIGELLRNPPGFAITLAKNLRQRVQELTERLEVFAPIYVMFSKADLIAGFNEFFQDVDWNERDRVWGATLPYETTGCSDAIGLFDRHFDELYEGLREMSVAQMSIARGERMPPGLLTFPLEFAAIRPVLRSFIATLFEENPFQFKPIFRGFYITSAIQSGETPSSSSERVEKRFGLAGDGPTAARIASSNGFFLKDLFSKVIFADRNLVRHYASRRKKRLHHATSLAAAALLGLSLAGWSWSYANNRSLVDNVRADLERAVRIQEDRVDLQSRLEALELLQERIAQLERFDMEPSRSLGLGLFQGREVKSRLLEEYYRGVGEIMLRPVGESIEAFLAAVNRNAGRLQPADNRGQQAVVDETPAEGQRYKETSPTNVEDAYNALKTYLMLGDRAHTEVGHLSDQLSRYWRTWLDTNRGAMPREEMMRSAERIISFHLRHANDPGWPTIAGKLSLIDETRATLRRVVRGMPAIERVYGDIKARAATRFPPVTVANLVGPDDTGLIGGSHAISGAFTAEAWRSYVEAAIKDAATGELRSTDWVLDTSAKDDLSLAGSPEQIQKMLVAKYKKEYVQEWQKFVTGIGVSGFDGFPAAVTAMNRLGDVTASPLGKLLRTVHEQTAWDSPGVSHAVAERAQKGFIEWFKQSILRMSPAPVTLQVSSTATTPVSPMGTIGQEFAGVDRLIARRDNGESILDLYLRRLSGLRTRLNLLANQGDPGPGAVKLMSETIEGGSSELADTLRFVDEQMLTGMPDSQREVLRPLLVRPLLQTFAALIGPAERELDKSWIANVYEPFGRQLAGKYPFDAASGIEATPAEIAQIFGPEGAISKYAATSIGSLMVRRGDYIEARTWGELGIRLRPEFLAAFPGWVAPLDGGSAAPSAPVGQTSFRLLPLPSPGTTEYTIEIDGQRLRYRNGAAQWATFVWPNPAGTPGARVVATTFDGQEIEVANFSGRFGLEKLINSATRTRNADGSFNLAWQTGELSVPVTLKIVSSPDVQTGNGASPRGSRNAPLPASVAGDDVKTQAAIAPGGAATLAATRQERGGVQ</sequence>
<accession>A0ABX1MR54</accession>
<feature type="transmembrane region" description="Helical" evidence="2">
    <location>
        <begin position="432"/>
        <end position="453"/>
    </location>
</feature>
<organism evidence="7 8">
    <name type="scientific">Aromatoleum petrolei</name>
    <dbReference type="NCBI Taxonomy" id="76116"/>
    <lineage>
        <taxon>Bacteria</taxon>
        <taxon>Pseudomonadati</taxon>
        <taxon>Pseudomonadota</taxon>
        <taxon>Betaproteobacteria</taxon>
        <taxon>Rhodocyclales</taxon>
        <taxon>Rhodocyclaceae</taxon>
        <taxon>Aromatoleum</taxon>
    </lineage>
</organism>
<dbReference type="InterPro" id="IPR025743">
    <property type="entry name" value="TssM1_N"/>
</dbReference>
<evidence type="ECO:0000256" key="2">
    <source>
        <dbReference type="SAM" id="Phobius"/>
    </source>
</evidence>
<feature type="domain" description="Type VI secretion system IcmF C-terminal" evidence="3">
    <location>
        <begin position="1099"/>
        <end position="1201"/>
    </location>
</feature>
<dbReference type="SUPFAM" id="SSF52540">
    <property type="entry name" value="P-loop containing nucleoside triphosphate hydrolases"/>
    <property type="match status" value="1"/>
</dbReference>
<dbReference type="Pfam" id="PF06761">
    <property type="entry name" value="IcmF-related"/>
    <property type="match status" value="1"/>
</dbReference>
<dbReference type="Pfam" id="PF21070">
    <property type="entry name" value="IcmF_helical"/>
    <property type="match status" value="1"/>
</dbReference>
<dbReference type="EMBL" id="WTVR01000041">
    <property type="protein sequence ID" value="NMF90410.1"/>
    <property type="molecule type" value="Genomic_DNA"/>
</dbReference>
<feature type="region of interest" description="Disordered" evidence="1">
    <location>
        <begin position="1205"/>
        <end position="1232"/>
    </location>
</feature>
<comment type="caution">
    <text evidence="7">The sequence shown here is derived from an EMBL/GenBank/DDBJ whole genome shotgun (WGS) entry which is preliminary data.</text>
</comment>
<dbReference type="Proteomes" id="UP000652074">
    <property type="component" value="Unassembled WGS sequence"/>
</dbReference>
<feature type="transmembrane region" description="Helical" evidence="2">
    <location>
        <begin position="12"/>
        <end position="30"/>
    </location>
</feature>